<evidence type="ECO:0000313" key="9">
    <source>
        <dbReference type="EMBL" id="OMJ69569.1"/>
    </source>
</evidence>
<keyword evidence="2" id="KW-0698">rRNA processing</keyword>
<dbReference type="InterPro" id="IPR015507">
    <property type="entry name" value="rRNA-MeTfrase_E"/>
</dbReference>
<feature type="active site" description="Proton acceptor" evidence="7">
    <location>
        <position position="162"/>
    </location>
</feature>
<dbReference type="PANTHER" id="PTHR10920">
    <property type="entry name" value="RIBOSOMAL RNA METHYLTRANSFERASE"/>
    <property type="match status" value="1"/>
</dbReference>
<evidence type="ECO:0000256" key="6">
    <source>
        <dbReference type="ARBA" id="ARBA00041184"/>
    </source>
</evidence>
<name>A0A1R2AYH3_9CILI</name>
<dbReference type="SUPFAM" id="SSF53335">
    <property type="entry name" value="S-adenosyl-L-methionine-dependent methyltransferases"/>
    <property type="match status" value="1"/>
</dbReference>
<dbReference type="AlphaFoldDB" id="A0A1R2AYH3"/>
<dbReference type="OrthoDB" id="20105at2759"/>
<feature type="domain" description="Ribosomal RNA methyltransferase FtsJ" evidence="8">
    <location>
        <begin position="28"/>
        <end position="204"/>
    </location>
</feature>
<dbReference type="CDD" id="cd02440">
    <property type="entry name" value="AdoMet_MTases"/>
    <property type="match status" value="1"/>
</dbReference>
<dbReference type="Pfam" id="PF01728">
    <property type="entry name" value="FtsJ"/>
    <property type="match status" value="1"/>
</dbReference>
<keyword evidence="4" id="KW-0808">Transferase</keyword>
<dbReference type="GO" id="GO:0008650">
    <property type="term" value="F:rRNA (uridine-2'-O-)-methyltransferase activity"/>
    <property type="evidence" value="ECO:0007669"/>
    <property type="project" value="TreeGrafter"/>
</dbReference>
<dbReference type="InterPro" id="IPR029063">
    <property type="entry name" value="SAM-dependent_MTases_sf"/>
</dbReference>
<evidence type="ECO:0000313" key="10">
    <source>
        <dbReference type="Proteomes" id="UP000187209"/>
    </source>
</evidence>
<dbReference type="InterPro" id="IPR050082">
    <property type="entry name" value="RNA_methyltr_RlmE"/>
</dbReference>
<dbReference type="PIRSF" id="PIRSF005461">
    <property type="entry name" value="23S_rRNA_mtase"/>
    <property type="match status" value="1"/>
</dbReference>
<evidence type="ECO:0000256" key="1">
    <source>
        <dbReference type="ARBA" id="ARBA00009258"/>
    </source>
</evidence>
<sequence>MISRRMFSSWMQRHVSDGYVKQSAKDGYRSRSAYKLIEMNQKVRLFKLPINILDLGSSPGGWSQVVLKFISKNPDSKLTSVDILPMNYLHGCSFLQLDMLKESSIDEIIKHTGQNVDLILSDMSSNHSGMTDFDCLSLTELNNSVLHVSKKLLKPGGNVLMKMLMGASEPEHYKSISNYFTKVIRVKPNASRKESKEFYYYCTGWKVNIL</sequence>
<dbReference type="Proteomes" id="UP000187209">
    <property type="component" value="Unassembled WGS sequence"/>
</dbReference>
<keyword evidence="10" id="KW-1185">Reference proteome</keyword>
<reference evidence="9 10" key="1">
    <citation type="submission" date="2016-11" db="EMBL/GenBank/DDBJ databases">
        <title>The macronuclear genome of Stentor coeruleus: a giant cell with tiny introns.</title>
        <authorList>
            <person name="Slabodnick M."/>
            <person name="Ruby J.G."/>
            <person name="Reiff S.B."/>
            <person name="Swart E.C."/>
            <person name="Gosai S."/>
            <person name="Prabakaran S."/>
            <person name="Witkowska E."/>
            <person name="Larue G.E."/>
            <person name="Fisher S."/>
            <person name="Freeman R.M."/>
            <person name="Gunawardena J."/>
            <person name="Chu W."/>
            <person name="Stover N.A."/>
            <person name="Gregory B.D."/>
            <person name="Nowacki M."/>
            <person name="Derisi J."/>
            <person name="Roy S.W."/>
            <person name="Marshall W.F."/>
            <person name="Sood P."/>
        </authorList>
    </citation>
    <scope>NUCLEOTIDE SEQUENCE [LARGE SCALE GENOMIC DNA]</scope>
    <source>
        <strain evidence="9">WM001</strain>
    </source>
</reference>
<protein>
    <recommendedName>
        <fullName evidence="6">rRNA methyltransferase 2, mitochondrial</fullName>
    </recommendedName>
</protein>
<evidence type="ECO:0000256" key="4">
    <source>
        <dbReference type="ARBA" id="ARBA00022679"/>
    </source>
</evidence>
<gene>
    <name evidence="9" type="ORF">SteCoe_32674</name>
</gene>
<dbReference type="Gene3D" id="3.40.50.150">
    <property type="entry name" value="Vaccinia Virus protein VP39"/>
    <property type="match status" value="1"/>
</dbReference>
<dbReference type="InterPro" id="IPR002877">
    <property type="entry name" value="RNA_MeTrfase_FtsJ_dom"/>
</dbReference>
<accession>A0A1R2AYH3</accession>
<dbReference type="HAMAP" id="MF_01547">
    <property type="entry name" value="RNA_methyltr_E"/>
    <property type="match status" value="1"/>
</dbReference>
<comment type="caution">
    <text evidence="9">The sequence shown here is derived from an EMBL/GenBank/DDBJ whole genome shotgun (WGS) entry which is preliminary data.</text>
</comment>
<evidence type="ECO:0000259" key="8">
    <source>
        <dbReference type="Pfam" id="PF01728"/>
    </source>
</evidence>
<dbReference type="EMBL" id="MPUH01001182">
    <property type="protein sequence ID" value="OMJ69569.1"/>
    <property type="molecule type" value="Genomic_DNA"/>
</dbReference>
<keyword evidence="3" id="KW-0489">Methyltransferase</keyword>
<proteinExistence type="inferred from homology"/>
<keyword evidence="5 7" id="KW-0949">S-adenosyl-L-methionine</keyword>
<evidence type="ECO:0000256" key="3">
    <source>
        <dbReference type="ARBA" id="ARBA00022603"/>
    </source>
</evidence>
<dbReference type="PANTHER" id="PTHR10920:SF18">
    <property type="entry name" value="RRNA METHYLTRANSFERASE 2, MITOCHONDRIAL"/>
    <property type="match status" value="1"/>
</dbReference>
<evidence type="ECO:0000256" key="2">
    <source>
        <dbReference type="ARBA" id="ARBA00022552"/>
    </source>
</evidence>
<comment type="similarity">
    <text evidence="1">Belongs to the class I-like SAM-binding methyltransferase superfamily. RNA methyltransferase RlmE family.</text>
</comment>
<evidence type="ECO:0000256" key="7">
    <source>
        <dbReference type="PIRSR" id="PIRSR005461-1"/>
    </source>
</evidence>
<organism evidence="9 10">
    <name type="scientific">Stentor coeruleus</name>
    <dbReference type="NCBI Taxonomy" id="5963"/>
    <lineage>
        <taxon>Eukaryota</taxon>
        <taxon>Sar</taxon>
        <taxon>Alveolata</taxon>
        <taxon>Ciliophora</taxon>
        <taxon>Postciliodesmatophora</taxon>
        <taxon>Heterotrichea</taxon>
        <taxon>Heterotrichida</taxon>
        <taxon>Stentoridae</taxon>
        <taxon>Stentor</taxon>
    </lineage>
</organism>
<evidence type="ECO:0000256" key="5">
    <source>
        <dbReference type="ARBA" id="ARBA00022691"/>
    </source>
</evidence>